<evidence type="ECO:0000313" key="4">
    <source>
        <dbReference type="EMBL" id="ELP83833.1"/>
    </source>
</evidence>
<gene>
    <name evidence="4" type="ORF">EIN_197660</name>
</gene>
<dbReference type="PROSITE" id="PS51450">
    <property type="entry name" value="LRR"/>
    <property type="match status" value="10"/>
</dbReference>
<dbReference type="EC" id="3.1.3.16" evidence="4"/>
<dbReference type="Pfam" id="PF23598">
    <property type="entry name" value="LRR_14"/>
    <property type="match status" value="1"/>
</dbReference>
<dbReference type="Proteomes" id="UP000014680">
    <property type="component" value="Unassembled WGS sequence"/>
</dbReference>
<dbReference type="RefSeq" id="XP_004183179.1">
    <property type="nucleotide sequence ID" value="XM_004183131.1"/>
</dbReference>
<keyword evidence="5" id="KW-1185">Reference proteome</keyword>
<dbReference type="InterPro" id="IPR050216">
    <property type="entry name" value="LRR_domain-containing"/>
</dbReference>
<dbReference type="AlphaFoldDB" id="A0A0A1TWY1"/>
<dbReference type="PROSITE" id="PS51746">
    <property type="entry name" value="PPM_2"/>
    <property type="match status" value="1"/>
</dbReference>
<evidence type="ECO:0000313" key="5">
    <source>
        <dbReference type="Proteomes" id="UP000014680"/>
    </source>
</evidence>
<dbReference type="InterPro" id="IPR032675">
    <property type="entry name" value="LRR_dom_sf"/>
</dbReference>
<evidence type="ECO:0000256" key="1">
    <source>
        <dbReference type="ARBA" id="ARBA00022614"/>
    </source>
</evidence>
<dbReference type="InterPro" id="IPR036457">
    <property type="entry name" value="PPM-type-like_dom_sf"/>
</dbReference>
<dbReference type="SMART" id="SM00365">
    <property type="entry name" value="LRR_SD22"/>
    <property type="match status" value="12"/>
</dbReference>
<dbReference type="Gene3D" id="3.80.10.10">
    <property type="entry name" value="Ribonuclease Inhibitor"/>
    <property type="match status" value="5"/>
</dbReference>
<evidence type="ECO:0000259" key="3">
    <source>
        <dbReference type="PROSITE" id="PS51746"/>
    </source>
</evidence>
<dbReference type="PANTHER" id="PTHR48051:SF1">
    <property type="entry name" value="RAS SUPPRESSOR PROTEIN 1"/>
    <property type="match status" value="1"/>
</dbReference>
<dbReference type="PANTHER" id="PTHR48051">
    <property type="match status" value="1"/>
</dbReference>
<keyword evidence="2" id="KW-0677">Repeat</keyword>
<dbReference type="SUPFAM" id="SSF52058">
    <property type="entry name" value="L domain-like"/>
    <property type="match status" value="2"/>
</dbReference>
<dbReference type="GO" id="GO:0004722">
    <property type="term" value="F:protein serine/threonine phosphatase activity"/>
    <property type="evidence" value="ECO:0007669"/>
    <property type="project" value="UniProtKB-EC"/>
</dbReference>
<dbReference type="Pfam" id="PF00481">
    <property type="entry name" value="PP2C"/>
    <property type="match status" value="1"/>
</dbReference>
<dbReference type="Pfam" id="PF13855">
    <property type="entry name" value="LRR_8"/>
    <property type="match status" value="1"/>
</dbReference>
<accession>A0A0A1TWY1</accession>
<dbReference type="CDD" id="cd00143">
    <property type="entry name" value="PP2Cc"/>
    <property type="match status" value="1"/>
</dbReference>
<dbReference type="OMA" id="VKKPHIK"/>
<dbReference type="SMART" id="SM00369">
    <property type="entry name" value="LRR_TYP"/>
    <property type="match status" value="10"/>
</dbReference>
<dbReference type="VEuPathDB" id="AmoebaDB:EIN_197660"/>
<dbReference type="InterPro" id="IPR001611">
    <property type="entry name" value="Leu-rich_rpt"/>
</dbReference>
<dbReference type="SMART" id="SM00332">
    <property type="entry name" value="PP2Cc"/>
    <property type="match status" value="1"/>
</dbReference>
<sequence length="835" mass="93279">MATNAAYIDIQESHMKELSNSDLTKLNAIGVDMSKNEFTKFPPVLKNLTALTHINADGNQISSLENLTLFTNLSKVDVCKNCVTEVPSCLTSLTKLFQFSLFANRIRTFPNGFCYLKELNLGSNEISEIPLHWDLPSLTSVDLSQNNLCRVEGITSLSNLVVMNLGTNKITSLPSIGCLLKLENIDVSNNRIGSLPISITQLTYLSSFNGDYNPIKSLPEGFLKLKSLRLISLCHSQFEGFTEPLGALSRLQTLMVSNLNLTTLPKEINAVKEMRTLDVSNNKIVEITALPKTTDDFIATNNLINTFSPEGTIQIGFISLRNNDLDHFPLKLNEIMNLQNCDLSKNKITTIPDIPLELNYLRAIDVSFNLLTSIPPIFQRCPKLTKLNASYNHLTTFPPLSSLQNLKVLLLAGNLISEIPQELSTLTNLSLLHLANNRFTDCPKILSELPNIQRLSLCMNSLTTLPDFVNKSLVSFDVSNNRLTSVRLPDAPNLRRLKLSHNALVEIPMNQTKLPKLEILDLSSNGLLDFKVHPLEFPSLQVLDLSLNNLSSVPNIGKRKFVIRMDGNPSWQAVQFPFLSKFNRPEEFMTEAASFSFCSKCSNREEMQDSIICIPNFTAPDHFLFAAVDGHLGNVVSNTFSQKFPALLYGFLKTTDVRTAFFQAFEEIQKQLTEMKVTDGAVVTVSFVTPTHIHVAQCGDCRAVYITDNEVYQMCDEHTPANPQEFKRIKEYGGYTERGRVFGDYIVSRSIGDIALKPVISDLPEFVSIKRVKNERYFIVASDGLWDQLSNTDIVALLKKKKDCVRIAELSSMLCDVAFVMGSTDNICVVVCKLI</sequence>
<evidence type="ECO:0000256" key="2">
    <source>
        <dbReference type="ARBA" id="ARBA00022737"/>
    </source>
</evidence>
<dbReference type="GO" id="GO:0005737">
    <property type="term" value="C:cytoplasm"/>
    <property type="evidence" value="ECO:0007669"/>
    <property type="project" value="TreeGrafter"/>
</dbReference>
<protein>
    <submittedName>
        <fullName evidence="4">Leucine-rich repeat containing protein, putative</fullName>
        <ecNumber evidence="4">3.1.3.16</ecNumber>
    </submittedName>
</protein>
<dbReference type="Gene3D" id="3.60.40.10">
    <property type="entry name" value="PPM-type phosphatase domain"/>
    <property type="match status" value="1"/>
</dbReference>
<proteinExistence type="predicted"/>
<dbReference type="OrthoDB" id="676979at2759"/>
<dbReference type="InterPro" id="IPR001932">
    <property type="entry name" value="PPM-type_phosphatase-like_dom"/>
</dbReference>
<dbReference type="EMBL" id="KB207226">
    <property type="protein sequence ID" value="ELP83833.1"/>
    <property type="molecule type" value="Genomic_DNA"/>
</dbReference>
<dbReference type="SMART" id="SM00364">
    <property type="entry name" value="LRR_BAC"/>
    <property type="match status" value="10"/>
</dbReference>
<dbReference type="KEGG" id="eiv:EIN_197660"/>
<dbReference type="GeneID" id="14882804"/>
<dbReference type="SUPFAM" id="SSF81606">
    <property type="entry name" value="PP2C-like"/>
    <property type="match status" value="1"/>
</dbReference>
<keyword evidence="1" id="KW-0433">Leucine-rich repeat</keyword>
<dbReference type="InterPro" id="IPR003591">
    <property type="entry name" value="Leu-rich_rpt_typical-subtyp"/>
</dbReference>
<reference evidence="4 5" key="1">
    <citation type="submission" date="2012-10" db="EMBL/GenBank/DDBJ databases">
        <authorList>
            <person name="Zafar N."/>
            <person name="Inman J."/>
            <person name="Hall N."/>
            <person name="Lorenzi H."/>
            <person name="Caler E."/>
        </authorList>
    </citation>
    <scope>NUCLEOTIDE SEQUENCE [LARGE SCALE GENOMIC DNA]</scope>
    <source>
        <strain evidence="4 5">IP1</strain>
    </source>
</reference>
<keyword evidence="4" id="KW-0378">Hydrolase</keyword>
<organism evidence="4 5">
    <name type="scientific">Entamoeba invadens IP1</name>
    <dbReference type="NCBI Taxonomy" id="370355"/>
    <lineage>
        <taxon>Eukaryota</taxon>
        <taxon>Amoebozoa</taxon>
        <taxon>Evosea</taxon>
        <taxon>Archamoebae</taxon>
        <taxon>Mastigamoebida</taxon>
        <taxon>Entamoebidae</taxon>
        <taxon>Entamoeba</taxon>
    </lineage>
</organism>
<name>A0A0A1TWY1_ENTIV</name>
<dbReference type="InterPro" id="IPR055414">
    <property type="entry name" value="LRR_R13L4/SHOC2-like"/>
</dbReference>
<feature type="domain" description="PPM-type phosphatase" evidence="3">
    <location>
        <begin position="594"/>
        <end position="834"/>
    </location>
</feature>